<dbReference type="Pfam" id="PF01717">
    <property type="entry name" value="Meth_synt_2"/>
    <property type="match status" value="1"/>
</dbReference>
<name>A0AB35UXD2_9GAMM</name>
<dbReference type="GO" id="GO:0003871">
    <property type="term" value="F:5-methyltetrahydropteroyltriglutamate-homocysteine S-methyltransferase activity"/>
    <property type="evidence" value="ECO:0007669"/>
    <property type="project" value="UniProtKB-EC"/>
</dbReference>
<accession>A0AB35UXD2</accession>
<dbReference type="InterPro" id="IPR038071">
    <property type="entry name" value="UROD/MetE-like_sf"/>
</dbReference>
<dbReference type="EMBL" id="JAXHPL010000037">
    <property type="protein sequence ID" value="MDY6487108.1"/>
    <property type="molecule type" value="Genomic_DNA"/>
</dbReference>
<dbReference type="PANTHER" id="PTHR43844:SF1">
    <property type="entry name" value="METHIONINE SYNTHASE"/>
    <property type="match status" value="1"/>
</dbReference>
<dbReference type="RefSeq" id="WP_321099541.1">
    <property type="nucleotide sequence ID" value="NZ_JAXHPL010000037.1"/>
</dbReference>
<comment type="caution">
    <text evidence="2">The sequence shown here is derived from an EMBL/GenBank/DDBJ whole genome shotgun (WGS) entry which is preliminary data.</text>
</comment>
<dbReference type="EC" id="2.1.1.14" evidence="2"/>
<organism evidence="2 3">
    <name type="scientific">Acinetobacter faecalis</name>
    <dbReference type="NCBI Taxonomy" id="2665161"/>
    <lineage>
        <taxon>Bacteria</taxon>
        <taxon>Pseudomonadati</taxon>
        <taxon>Pseudomonadota</taxon>
        <taxon>Gammaproteobacteria</taxon>
        <taxon>Moraxellales</taxon>
        <taxon>Moraxellaceae</taxon>
        <taxon>Acinetobacter</taxon>
    </lineage>
</organism>
<dbReference type="NCBIfam" id="NF005085">
    <property type="entry name" value="PRK06520.1"/>
    <property type="match status" value="1"/>
</dbReference>
<dbReference type="AlphaFoldDB" id="A0AB35UXD2"/>
<dbReference type="SUPFAM" id="SSF51726">
    <property type="entry name" value="UROD/MetE-like"/>
    <property type="match status" value="1"/>
</dbReference>
<evidence type="ECO:0000313" key="2">
    <source>
        <dbReference type="EMBL" id="MDY6487108.1"/>
    </source>
</evidence>
<dbReference type="InterPro" id="IPR002629">
    <property type="entry name" value="Met_Synth_C/arc"/>
</dbReference>
<gene>
    <name evidence="2" type="ORF">SKM51_07830</name>
</gene>
<dbReference type="Proteomes" id="UP001278995">
    <property type="component" value="Unassembled WGS sequence"/>
</dbReference>
<dbReference type="GO" id="GO:0008270">
    <property type="term" value="F:zinc ion binding"/>
    <property type="evidence" value="ECO:0007669"/>
    <property type="project" value="InterPro"/>
</dbReference>
<dbReference type="PANTHER" id="PTHR43844">
    <property type="entry name" value="METHIONINE SYNTHASE"/>
    <property type="match status" value="1"/>
</dbReference>
<feature type="domain" description="Cobalamin-independent methionine synthase MetE C-terminal/archaeal" evidence="1">
    <location>
        <begin position="22"/>
        <end position="203"/>
    </location>
</feature>
<proteinExistence type="predicted"/>
<dbReference type="GO" id="GO:0032259">
    <property type="term" value="P:methylation"/>
    <property type="evidence" value="ECO:0007669"/>
    <property type="project" value="UniProtKB-KW"/>
</dbReference>
<sequence length="378" mass="43900">MMTSNTTQATKKQYANNKAEHIGSFLRALKLKKARYDFADRVIYEETLRQVENAEIDNLIDIQLDLDCTVMTDGDFRRAWWHLDFLEQFNGIEGHKIRDGLKYKDAISKPYDVRVTGKISFNEDHTCLAHYRYLHEAIDGFATAKFCLPSPNMMLYPYLRNNRTYTEKLDEYAQDLALSFNQAIMALYAEGCRYIQINDQFLAYLCDENYRAKEIEQGLNPEDLAKLCVEVLNKTLQDKPEDLFIALHIDRGNFSSSWLYSGGYEFLADHVFEKLTNIDRYLLEFDTERSGNFEPLEKLKNSQADVFLGLISSKKEMLETSDEIIERINTATNCLPLERLGLCLQSGFASMEEGNKISYDTQWKKIKLMNRVAQEIWG</sequence>
<dbReference type="GO" id="GO:0009086">
    <property type="term" value="P:methionine biosynthetic process"/>
    <property type="evidence" value="ECO:0007669"/>
    <property type="project" value="InterPro"/>
</dbReference>
<evidence type="ECO:0000259" key="1">
    <source>
        <dbReference type="Pfam" id="PF01717"/>
    </source>
</evidence>
<protein>
    <submittedName>
        <fullName evidence="2">5-methyltetrahydropteroyltriglutamate--homocysteine S-methyltransferase</fullName>
        <ecNumber evidence="2">2.1.1.14</ecNumber>
    </submittedName>
</protein>
<evidence type="ECO:0000313" key="3">
    <source>
        <dbReference type="Proteomes" id="UP001278995"/>
    </source>
</evidence>
<dbReference type="CDD" id="cd03311">
    <property type="entry name" value="CIMS_C_terminal_like"/>
    <property type="match status" value="1"/>
</dbReference>
<reference evidence="2 3" key="1">
    <citation type="submission" date="2023-11" db="EMBL/GenBank/DDBJ databases">
        <title>The common occurrence of Acinetobacte faecalis in cattle feces and its emended description.</title>
        <authorList>
            <person name="Kyselkova M."/>
            <person name="Xanthopoulou K."/>
            <person name="Shestivska V."/>
            <person name="Spanelova P."/>
            <person name="Maixnerova M."/>
            <person name="Higgins P.G."/>
            <person name="Nemec A."/>
        </authorList>
    </citation>
    <scope>NUCLEOTIDE SEQUENCE [LARGE SCALE GENOMIC DNA]</scope>
    <source>
        <strain evidence="2 3">ANC 7483</strain>
    </source>
</reference>
<keyword evidence="2" id="KW-0489">Methyltransferase</keyword>
<dbReference type="Gene3D" id="3.20.20.210">
    <property type="match status" value="1"/>
</dbReference>
<keyword evidence="2" id="KW-0808">Transferase</keyword>